<dbReference type="InterPro" id="IPR050072">
    <property type="entry name" value="Peptidase_M20A"/>
</dbReference>
<evidence type="ECO:0000313" key="5">
    <source>
        <dbReference type="EMBL" id="JAG16055.1"/>
    </source>
</evidence>
<dbReference type="PANTHER" id="PTHR43808:SF31">
    <property type="entry name" value="N-ACETYL-L-CITRULLINE DEACETYLASE"/>
    <property type="match status" value="1"/>
</dbReference>
<dbReference type="EMBL" id="GBHO01035707">
    <property type="protein sequence ID" value="JAG07897.1"/>
    <property type="molecule type" value="Transcribed_RNA"/>
</dbReference>
<dbReference type="EMBL" id="GDHC01018482">
    <property type="protein sequence ID" value="JAQ00147.1"/>
    <property type="molecule type" value="Transcribed_RNA"/>
</dbReference>
<dbReference type="PANTHER" id="PTHR43808">
    <property type="entry name" value="ACETYLORNITHINE DEACETYLASE"/>
    <property type="match status" value="1"/>
</dbReference>
<dbReference type="EMBL" id="GBHO01019709">
    <property type="protein sequence ID" value="JAG23895.1"/>
    <property type="molecule type" value="Transcribed_RNA"/>
</dbReference>
<evidence type="ECO:0000256" key="2">
    <source>
        <dbReference type="ARBA" id="ARBA00022833"/>
    </source>
</evidence>
<dbReference type="Gene3D" id="3.40.630.10">
    <property type="entry name" value="Zn peptidases"/>
    <property type="match status" value="1"/>
</dbReference>
<reference evidence="8" key="1">
    <citation type="journal article" date="2014" name="PLoS ONE">
        <title>Transcriptome-Based Identification of ABC Transporters in the Western Tarnished Plant Bug Lygus hesperus.</title>
        <authorList>
            <person name="Hull J.J."/>
            <person name="Chaney K."/>
            <person name="Geib S.M."/>
            <person name="Fabrick J.A."/>
            <person name="Brent C.S."/>
            <person name="Walsh D."/>
            <person name="Lavine L.C."/>
        </authorList>
    </citation>
    <scope>NUCLEOTIDE SEQUENCE</scope>
</reference>
<sequence>MTEKDGKLYGRGTCDIKGCLAVVLSLVPTFLKMQRLKPIHFAFSFDEEVSCLGLPLFINYLKEKQIKADWCFVGEPSNTLPYFGKKRSLPRERSRYTAKPFTLRWL</sequence>
<dbReference type="EMBL" id="GBHO01019711">
    <property type="protein sequence ID" value="JAG23893.1"/>
    <property type="molecule type" value="Transcribed_RNA"/>
</dbReference>
<gene>
    <name evidence="8" type="primary">argE_0</name>
    <name evidence="4" type="synonym">argE_1</name>
    <name evidence="6" type="synonym">argE_2</name>
    <name evidence="7" type="synonym">argE_3</name>
    <name evidence="5" type="synonym">argE_4</name>
    <name evidence="3" type="synonym">argE_5</name>
    <name evidence="8" type="ORF">CM83_85254</name>
    <name evidence="3" type="ORF">CM83_85255</name>
    <name evidence="4" type="ORF">CM83_85258</name>
    <name evidence="6" type="ORF">CM83_85261</name>
    <name evidence="5" type="ORF">CM83_85264</name>
    <name evidence="7" type="ORF">CM83_85267</name>
    <name evidence="10" type="ORF">g.47692</name>
    <name evidence="9" type="ORF">g.47694</name>
</gene>
<evidence type="ECO:0000256" key="1">
    <source>
        <dbReference type="ARBA" id="ARBA00022801"/>
    </source>
</evidence>
<evidence type="ECO:0000313" key="9">
    <source>
        <dbReference type="EMBL" id="JAQ00147.1"/>
    </source>
</evidence>
<reference evidence="9" key="3">
    <citation type="journal article" date="2016" name="Gigascience">
        <title>De novo construction of an expanded transcriptome assembly for the western tarnished plant bug, Lygus hesperus.</title>
        <authorList>
            <person name="Tassone E.E."/>
            <person name="Geib S.M."/>
            <person name="Hall B."/>
            <person name="Fabrick J.A."/>
            <person name="Brent C.S."/>
            <person name="Hull J.J."/>
        </authorList>
    </citation>
    <scope>NUCLEOTIDE SEQUENCE</scope>
</reference>
<keyword evidence="2" id="KW-0862">Zinc</keyword>
<dbReference type="EMBL" id="GDHC01000294">
    <property type="protein sequence ID" value="JAQ18335.1"/>
    <property type="molecule type" value="Transcribed_RNA"/>
</dbReference>
<dbReference type="InterPro" id="IPR002933">
    <property type="entry name" value="Peptidase_M20"/>
</dbReference>
<dbReference type="GO" id="GO:0008777">
    <property type="term" value="F:acetylornithine deacetylase activity"/>
    <property type="evidence" value="ECO:0007669"/>
    <property type="project" value="TreeGrafter"/>
</dbReference>
<proteinExistence type="predicted"/>
<evidence type="ECO:0000313" key="10">
    <source>
        <dbReference type="EMBL" id="JAQ18335.1"/>
    </source>
</evidence>
<dbReference type="Pfam" id="PF01546">
    <property type="entry name" value="Peptidase_M20"/>
    <property type="match status" value="1"/>
</dbReference>
<dbReference type="GO" id="GO:0006526">
    <property type="term" value="P:L-arginine biosynthetic process"/>
    <property type="evidence" value="ECO:0007669"/>
    <property type="project" value="TreeGrafter"/>
</dbReference>
<evidence type="ECO:0000313" key="3">
    <source>
        <dbReference type="EMBL" id="JAG07897.1"/>
    </source>
</evidence>
<name>A0A0A9ZEI0_LYGHE</name>
<dbReference type="EMBL" id="GBHO01035706">
    <property type="protein sequence ID" value="JAG07898.1"/>
    <property type="molecule type" value="Transcribed_RNA"/>
</dbReference>
<organism evidence="8">
    <name type="scientific">Lygus hesperus</name>
    <name type="common">Western plant bug</name>
    <dbReference type="NCBI Taxonomy" id="30085"/>
    <lineage>
        <taxon>Eukaryota</taxon>
        <taxon>Metazoa</taxon>
        <taxon>Ecdysozoa</taxon>
        <taxon>Arthropoda</taxon>
        <taxon>Hexapoda</taxon>
        <taxon>Insecta</taxon>
        <taxon>Pterygota</taxon>
        <taxon>Neoptera</taxon>
        <taxon>Paraneoptera</taxon>
        <taxon>Hemiptera</taxon>
        <taxon>Heteroptera</taxon>
        <taxon>Panheteroptera</taxon>
        <taxon>Cimicomorpha</taxon>
        <taxon>Miridae</taxon>
        <taxon>Mirini</taxon>
        <taxon>Lygus</taxon>
    </lineage>
</organism>
<reference evidence="8" key="2">
    <citation type="submission" date="2014-07" db="EMBL/GenBank/DDBJ databases">
        <authorList>
            <person name="Hull J."/>
        </authorList>
    </citation>
    <scope>NUCLEOTIDE SEQUENCE</scope>
</reference>
<evidence type="ECO:0000313" key="8">
    <source>
        <dbReference type="EMBL" id="JAG42316.1"/>
    </source>
</evidence>
<evidence type="ECO:0000313" key="6">
    <source>
        <dbReference type="EMBL" id="JAG23893.1"/>
    </source>
</evidence>
<dbReference type="EMBL" id="GBHO01001288">
    <property type="protein sequence ID" value="JAG42316.1"/>
    <property type="molecule type" value="Transcribed_RNA"/>
</dbReference>
<dbReference type="AlphaFoldDB" id="A0A0A9ZEI0"/>
<evidence type="ECO:0000313" key="7">
    <source>
        <dbReference type="EMBL" id="JAG23895.1"/>
    </source>
</evidence>
<accession>A0A0A9ZEI0</accession>
<keyword evidence="1" id="KW-0378">Hydrolase</keyword>
<dbReference type="InterPro" id="IPR001261">
    <property type="entry name" value="ArgE/DapE_CS"/>
</dbReference>
<evidence type="ECO:0000313" key="4">
    <source>
        <dbReference type="EMBL" id="JAG07898.1"/>
    </source>
</evidence>
<dbReference type="PROSITE" id="PS00759">
    <property type="entry name" value="ARGE_DAPE_CPG2_2"/>
    <property type="match status" value="1"/>
</dbReference>
<protein>
    <submittedName>
        <fullName evidence="8">Acetylornithine deacetylase</fullName>
    </submittedName>
</protein>
<dbReference type="EMBL" id="GBHO01027549">
    <property type="protein sequence ID" value="JAG16055.1"/>
    <property type="molecule type" value="Transcribed_RNA"/>
</dbReference>
<dbReference type="SUPFAM" id="SSF53187">
    <property type="entry name" value="Zn-dependent exopeptidases"/>
    <property type="match status" value="1"/>
</dbReference>